<feature type="coiled-coil region" evidence="1">
    <location>
        <begin position="17"/>
        <end position="51"/>
    </location>
</feature>
<comment type="caution">
    <text evidence="2">The sequence shown here is derived from an EMBL/GenBank/DDBJ whole genome shotgun (WGS) entry which is preliminary data.</text>
</comment>
<keyword evidence="1" id="KW-0175">Coiled coil</keyword>
<name>A0A506U2R5_9HYPH</name>
<dbReference type="EMBL" id="VHLG01000022">
    <property type="protein sequence ID" value="TPW26869.1"/>
    <property type="molecule type" value="Genomic_DNA"/>
</dbReference>
<proteinExistence type="predicted"/>
<dbReference type="Gene3D" id="3.40.50.150">
    <property type="entry name" value="Vaccinia Virus protein VP39"/>
    <property type="match status" value="1"/>
</dbReference>
<organism evidence="2 3">
    <name type="scientific">Martelella alba</name>
    <dbReference type="NCBI Taxonomy" id="2590451"/>
    <lineage>
        <taxon>Bacteria</taxon>
        <taxon>Pseudomonadati</taxon>
        <taxon>Pseudomonadota</taxon>
        <taxon>Alphaproteobacteria</taxon>
        <taxon>Hyphomicrobiales</taxon>
        <taxon>Aurantimonadaceae</taxon>
        <taxon>Martelella</taxon>
    </lineage>
</organism>
<dbReference type="RefSeq" id="WP_141151096.1">
    <property type="nucleotide sequence ID" value="NZ_VHLG01000022.1"/>
</dbReference>
<dbReference type="InterPro" id="IPR029063">
    <property type="entry name" value="SAM-dependent_MTases_sf"/>
</dbReference>
<keyword evidence="3" id="KW-1185">Reference proteome</keyword>
<sequence>MHLADALIKLPRNDYRVAKLRNDVRGLSQRLSKLDNNLKRFEIELSAFTAALEQNEAASKNFIGTSERHWAHFSNSTGDISAFGHELQMVSERIAAMNRPYSRYRSAGLSQDGKTYETETEARIRQIWDRINRTRQDILPELMLNPNEAEEIRQPHIVDRAKFDNAKARGDLRFNLGSASPAFDDYVNVDRYNRPHIDVVAEFDALPAELGSVAEIFSSHLVEHYPQEALRRRMLPYWHKLLRKDGVLHVVAVDASATIAAAAVERYGFEDFRDALLGDRSQEENGPLNLLSPQIMRDLLIEAGFDDVELLASGRPNGKGFEFEIKAAKSRFP</sequence>
<dbReference type="OrthoDB" id="163232at2"/>
<dbReference type="SUPFAM" id="SSF53335">
    <property type="entry name" value="S-adenosyl-L-methionine-dependent methyltransferases"/>
    <property type="match status" value="1"/>
</dbReference>
<accession>A0A506U2R5</accession>
<gene>
    <name evidence="2" type="ORF">FJU08_21430</name>
</gene>
<evidence type="ECO:0008006" key="4">
    <source>
        <dbReference type="Google" id="ProtNLM"/>
    </source>
</evidence>
<evidence type="ECO:0000313" key="2">
    <source>
        <dbReference type="EMBL" id="TPW26869.1"/>
    </source>
</evidence>
<reference evidence="2 3" key="1">
    <citation type="submission" date="2019-06" db="EMBL/GenBank/DDBJ databases">
        <authorList>
            <person name="Li M."/>
        </authorList>
    </citation>
    <scope>NUCLEOTIDE SEQUENCE [LARGE SCALE GENOMIC DNA]</scope>
    <source>
        <strain evidence="2 3">BGMRC2036</strain>
    </source>
</reference>
<dbReference type="AlphaFoldDB" id="A0A506U2R5"/>
<evidence type="ECO:0000256" key="1">
    <source>
        <dbReference type="SAM" id="Coils"/>
    </source>
</evidence>
<protein>
    <recommendedName>
        <fullName evidence="4">Methyltransferase type 11 domain-containing protein</fullName>
    </recommendedName>
</protein>
<dbReference type="Proteomes" id="UP000318801">
    <property type="component" value="Unassembled WGS sequence"/>
</dbReference>
<evidence type="ECO:0000313" key="3">
    <source>
        <dbReference type="Proteomes" id="UP000318801"/>
    </source>
</evidence>